<gene>
    <name evidence="1" type="ORF">M6B38_178580</name>
    <name evidence="2" type="ORF">M6B38_356780</name>
</gene>
<accession>A0AAX6EPN0</accession>
<organism evidence="1 3">
    <name type="scientific">Iris pallida</name>
    <name type="common">Sweet iris</name>
    <dbReference type="NCBI Taxonomy" id="29817"/>
    <lineage>
        <taxon>Eukaryota</taxon>
        <taxon>Viridiplantae</taxon>
        <taxon>Streptophyta</taxon>
        <taxon>Embryophyta</taxon>
        <taxon>Tracheophyta</taxon>
        <taxon>Spermatophyta</taxon>
        <taxon>Magnoliopsida</taxon>
        <taxon>Liliopsida</taxon>
        <taxon>Asparagales</taxon>
        <taxon>Iridaceae</taxon>
        <taxon>Iridoideae</taxon>
        <taxon>Irideae</taxon>
        <taxon>Iris</taxon>
    </lineage>
</organism>
<proteinExistence type="predicted"/>
<comment type="caution">
    <text evidence="1">The sequence shown here is derived from an EMBL/GenBank/DDBJ whole genome shotgun (WGS) entry which is preliminary data.</text>
</comment>
<dbReference type="EMBL" id="JANAVB010035220">
    <property type="protein sequence ID" value="KAJ6805735.1"/>
    <property type="molecule type" value="Genomic_DNA"/>
</dbReference>
<name>A0AAX6EPN0_IRIPA</name>
<dbReference type="EMBL" id="JANAVB010018087">
    <property type="protein sequence ID" value="KAJ6829921.1"/>
    <property type="molecule type" value="Genomic_DNA"/>
</dbReference>
<evidence type="ECO:0000313" key="2">
    <source>
        <dbReference type="EMBL" id="KAJ6829921.1"/>
    </source>
</evidence>
<keyword evidence="3" id="KW-1185">Reference proteome</keyword>
<dbReference type="Proteomes" id="UP001140949">
    <property type="component" value="Unassembled WGS sequence"/>
</dbReference>
<sequence length="54" mass="5669">MVLVGSNRGAPCPGTWIWGTPVEMVIDGGEKVSVLDIDTEGSASVEKSNVYDDS</sequence>
<reference evidence="1" key="1">
    <citation type="journal article" date="2023" name="GigaByte">
        <title>Genome assembly of the bearded iris, Iris pallida Lam.</title>
        <authorList>
            <person name="Bruccoleri R.E."/>
            <person name="Oakeley E.J."/>
            <person name="Faust A.M.E."/>
            <person name="Altorfer M."/>
            <person name="Dessus-Babus S."/>
            <person name="Burckhardt D."/>
            <person name="Oertli M."/>
            <person name="Naumann U."/>
            <person name="Petersen F."/>
            <person name="Wong J."/>
        </authorList>
    </citation>
    <scope>NUCLEOTIDE SEQUENCE</scope>
    <source>
        <strain evidence="1">GSM-AAB239-AS_SAM_17_03QT</strain>
    </source>
</reference>
<dbReference type="Gene3D" id="3.40.50.300">
    <property type="entry name" value="P-loop containing nucleotide triphosphate hydrolases"/>
    <property type="match status" value="1"/>
</dbReference>
<dbReference type="AlphaFoldDB" id="A0AAX6EPN0"/>
<protein>
    <submittedName>
        <fullName evidence="1">Guanylate-binding protein 4 isoform X2</fullName>
    </submittedName>
</protein>
<evidence type="ECO:0000313" key="1">
    <source>
        <dbReference type="EMBL" id="KAJ6805735.1"/>
    </source>
</evidence>
<dbReference type="InterPro" id="IPR027417">
    <property type="entry name" value="P-loop_NTPase"/>
</dbReference>
<reference evidence="1" key="2">
    <citation type="submission" date="2023-04" db="EMBL/GenBank/DDBJ databases">
        <authorList>
            <person name="Bruccoleri R.E."/>
            <person name="Oakeley E.J."/>
            <person name="Faust A.-M."/>
            <person name="Dessus-Babus S."/>
            <person name="Altorfer M."/>
            <person name="Burckhardt D."/>
            <person name="Oertli M."/>
            <person name="Naumann U."/>
            <person name="Petersen F."/>
            <person name="Wong J."/>
        </authorList>
    </citation>
    <scope>NUCLEOTIDE SEQUENCE</scope>
    <source>
        <strain evidence="1">GSM-AAB239-AS_SAM_17_03QT</strain>
        <tissue evidence="1">Leaf</tissue>
    </source>
</reference>
<evidence type="ECO:0000313" key="3">
    <source>
        <dbReference type="Proteomes" id="UP001140949"/>
    </source>
</evidence>